<comment type="caution">
    <text evidence="1">The sequence shown here is derived from an EMBL/GenBank/DDBJ whole genome shotgun (WGS) entry which is preliminary data.</text>
</comment>
<sequence length="59" mass="6257">MPRLASALLFAVLWVGAMPWMQLPFGLAAAVVASGALAGLAWYWLCNACVDGHDEPGNR</sequence>
<evidence type="ECO:0000313" key="2">
    <source>
        <dbReference type="Proteomes" id="UP000249130"/>
    </source>
</evidence>
<proteinExistence type="predicted"/>
<gene>
    <name evidence="1" type="ORF">CH341_22675</name>
</gene>
<dbReference type="RefSeq" id="WP_111421287.1">
    <property type="nucleotide sequence ID" value="NZ_NPEX01000209.1"/>
</dbReference>
<organism evidence="1 2">
    <name type="scientific">Rhodoplanes roseus</name>
    <dbReference type="NCBI Taxonomy" id="29409"/>
    <lineage>
        <taxon>Bacteria</taxon>
        <taxon>Pseudomonadati</taxon>
        <taxon>Pseudomonadota</taxon>
        <taxon>Alphaproteobacteria</taxon>
        <taxon>Hyphomicrobiales</taxon>
        <taxon>Nitrobacteraceae</taxon>
        <taxon>Rhodoplanes</taxon>
    </lineage>
</organism>
<protein>
    <submittedName>
        <fullName evidence="1">Uncharacterized protein</fullName>
    </submittedName>
</protein>
<name>A0A327KQ18_9BRAD</name>
<dbReference type="EMBL" id="NPEX01000209">
    <property type="protein sequence ID" value="RAI40969.1"/>
    <property type="molecule type" value="Genomic_DNA"/>
</dbReference>
<dbReference type="Proteomes" id="UP000249130">
    <property type="component" value="Unassembled WGS sequence"/>
</dbReference>
<reference evidence="1 2" key="1">
    <citation type="submission" date="2017-07" db="EMBL/GenBank/DDBJ databases">
        <title>Draft Genome Sequences of Select Purple Nonsulfur Bacteria.</title>
        <authorList>
            <person name="Lasarre B."/>
            <person name="Mckinlay J.B."/>
        </authorList>
    </citation>
    <scope>NUCLEOTIDE SEQUENCE [LARGE SCALE GENOMIC DNA]</scope>
    <source>
        <strain evidence="1 2">DSM 5909</strain>
    </source>
</reference>
<dbReference type="AlphaFoldDB" id="A0A327KQ18"/>
<keyword evidence="2" id="KW-1185">Reference proteome</keyword>
<accession>A0A327KQ18</accession>
<evidence type="ECO:0000313" key="1">
    <source>
        <dbReference type="EMBL" id="RAI40969.1"/>
    </source>
</evidence>